<evidence type="ECO:0000313" key="2">
    <source>
        <dbReference type="EMBL" id="BDR92806.1"/>
    </source>
</evidence>
<dbReference type="PANTHER" id="PTHR39323:SF1">
    <property type="entry name" value="BLR1149 PROTEIN"/>
    <property type="match status" value="1"/>
</dbReference>
<gene>
    <name evidence="2" type="ORF">Vsou_18990</name>
</gene>
<dbReference type="InterPro" id="IPR024654">
    <property type="entry name" value="Calcineurin-like_PHP_lpxH"/>
</dbReference>
<sequence length="284" mass="31521">MSIEEFRGIAVDSEDGERWLLIADTHVGLEVELGKKGVRIPSQSARIAQLVLDFAEGTGATSLAILGDIKHEIASIVDSAREVRNFLNRVSGRFNKVVLVKGNHDGNLDLVLSSDAKSNIYLVDSRGFMIRSKDGKNLLLLHGNSKPRVEDFVNADVIIMGHTHPAILIQDVTGYVMRAPVIVKIRVDKSVFGKNMYNTEVGATGSTNIIVLPTFNPLTVGMDVFEIFPKDLVEVETILHYARTWEILSNIEVYLTDMTYLGTMDILARIREETGEGGYDFDWL</sequence>
<dbReference type="Gene3D" id="3.60.21.10">
    <property type="match status" value="1"/>
</dbReference>
<evidence type="ECO:0000313" key="3">
    <source>
        <dbReference type="Proteomes" id="UP001060771"/>
    </source>
</evidence>
<protein>
    <submittedName>
        <fullName evidence="2">Metallophosphoesterase</fullName>
    </submittedName>
</protein>
<dbReference type="Proteomes" id="UP001060771">
    <property type="component" value="Chromosome"/>
</dbReference>
<reference evidence="3" key="1">
    <citation type="submission" date="2022-09" db="EMBL/GenBank/DDBJ databases">
        <title>Complete genome sequence of Vulcanisaeta souniana.</title>
        <authorList>
            <person name="Kato S."/>
            <person name="Itoh T."/>
            <person name="Ohkuma M."/>
        </authorList>
    </citation>
    <scope>NUCLEOTIDE SEQUENCE [LARGE SCALE GENOMIC DNA]</scope>
    <source>
        <strain evidence="3">JCM 11219</strain>
    </source>
</reference>
<dbReference type="InterPro" id="IPR029052">
    <property type="entry name" value="Metallo-depent_PP-like"/>
</dbReference>
<organism evidence="2 3">
    <name type="scientific">Vulcanisaeta souniana JCM 11219</name>
    <dbReference type="NCBI Taxonomy" id="1293586"/>
    <lineage>
        <taxon>Archaea</taxon>
        <taxon>Thermoproteota</taxon>
        <taxon>Thermoprotei</taxon>
        <taxon>Thermoproteales</taxon>
        <taxon>Thermoproteaceae</taxon>
        <taxon>Vulcanisaeta</taxon>
    </lineage>
</organism>
<dbReference type="Pfam" id="PF12850">
    <property type="entry name" value="Metallophos_2"/>
    <property type="match status" value="1"/>
</dbReference>
<dbReference type="InterPro" id="IPR024173">
    <property type="entry name" value="Pesterase_MJ0037-like"/>
</dbReference>
<keyword evidence="3" id="KW-1185">Reference proteome</keyword>
<accession>A0ABN6SUL6</accession>
<evidence type="ECO:0000259" key="1">
    <source>
        <dbReference type="Pfam" id="PF12850"/>
    </source>
</evidence>
<dbReference type="PIRSF" id="PIRSF000887">
    <property type="entry name" value="Pesterase_MJ0037"/>
    <property type="match status" value="1"/>
</dbReference>
<proteinExistence type="predicted"/>
<feature type="domain" description="Calcineurin-like phosphoesterase" evidence="1">
    <location>
        <begin position="20"/>
        <end position="166"/>
    </location>
</feature>
<dbReference type="SUPFAM" id="SSF56300">
    <property type="entry name" value="Metallo-dependent phosphatases"/>
    <property type="match status" value="1"/>
</dbReference>
<dbReference type="PANTHER" id="PTHR39323">
    <property type="entry name" value="BLR1149 PROTEIN"/>
    <property type="match status" value="1"/>
</dbReference>
<name>A0ABN6SUL6_9CREN</name>
<dbReference type="EMBL" id="AP026830">
    <property type="protein sequence ID" value="BDR92806.1"/>
    <property type="molecule type" value="Genomic_DNA"/>
</dbReference>